<gene>
    <name evidence="2" type="ORF">SAMN02745221_02142</name>
</gene>
<dbReference type="GO" id="GO:0003677">
    <property type="term" value="F:DNA binding"/>
    <property type="evidence" value="ECO:0007669"/>
    <property type="project" value="InterPro"/>
</dbReference>
<dbReference type="CDD" id="cd00338">
    <property type="entry name" value="Ser_Recombinase"/>
    <property type="match status" value="1"/>
</dbReference>
<name>A0A1M5S055_9FIRM</name>
<accession>A0A1M5S055</accession>
<dbReference type="InterPro" id="IPR006119">
    <property type="entry name" value="Resolv_N"/>
</dbReference>
<dbReference type="AlphaFoldDB" id="A0A1M5S055"/>
<protein>
    <submittedName>
        <fullName evidence="2">Resolvase, N terminal domain</fullName>
    </submittedName>
</protein>
<proteinExistence type="predicted"/>
<dbReference type="Gene3D" id="3.40.50.1390">
    <property type="entry name" value="Resolvase, N-terminal catalytic domain"/>
    <property type="match status" value="1"/>
</dbReference>
<evidence type="ECO:0000313" key="3">
    <source>
        <dbReference type="Proteomes" id="UP000242329"/>
    </source>
</evidence>
<sequence length="114" mass="13307">MIVHKLDRFARNRYDSAFYRRELKKNGVQIVSVTENLDDSPESIILESVLEGMAEYYSRNLAREVMKGMKETAYKCKHTGGRPPLRYDAPTQTQGDVLSYIYTVPLYFLIQFFL</sequence>
<evidence type="ECO:0000313" key="2">
    <source>
        <dbReference type="EMBL" id="SHH31849.1"/>
    </source>
</evidence>
<keyword evidence="3" id="KW-1185">Reference proteome</keyword>
<dbReference type="Pfam" id="PF00239">
    <property type="entry name" value="Resolvase"/>
    <property type="match status" value="1"/>
</dbReference>
<reference evidence="3" key="1">
    <citation type="submission" date="2016-11" db="EMBL/GenBank/DDBJ databases">
        <authorList>
            <person name="Varghese N."/>
            <person name="Submissions S."/>
        </authorList>
    </citation>
    <scope>NUCLEOTIDE SEQUENCE [LARGE SCALE GENOMIC DNA]</scope>
    <source>
        <strain evidence="3">DSM 11003</strain>
    </source>
</reference>
<dbReference type="GO" id="GO:0000150">
    <property type="term" value="F:DNA strand exchange activity"/>
    <property type="evidence" value="ECO:0007669"/>
    <property type="project" value="InterPro"/>
</dbReference>
<dbReference type="Proteomes" id="UP000242329">
    <property type="component" value="Unassembled WGS sequence"/>
</dbReference>
<evidence type="ECO:0000259" key="1">
    <source>
        <dbReference type="Pfam" id="PF00239"/>
    </source>
</evidence>
<dbReference type="SUPFAM" id="SSF53041">
    <property type="entry name" value="Resolvase-like"/>
    <property type="match status" value="1"/>
</dbReference>
<dbReference type="STRING" id="1123382.SAMN02745221_02142"/>
<organism evidence="2 3">
    <name type="scientific">Thermosyntropha lipolytica DSM 11003</name>
    <dbReference type="NCBI Taxonomy" id="1123382"/>
    <lineage>
        <taxon>Bacteria</taxon>
        <taxon>Bacillati</taxon>
        <taxon>Bacillota</taxon>
        <taxon>Clostridia</taxon>
        <taxon>Eubacteriales</taxon>
        <taxon>Syntrophomonadaceae</taxon>
        <taxon>Thermosyntropha</taxon>
    </lineage>
</organism>
<dbReference type="EMBL" id="FQWY01000064">
    <property type="protein sequence ID" value="SHH31849.1"/>
    <property type="molecule type" value="Genomic_DNA"/>
</dbReference>
<dbReference type="InterPro" id="IPR036162">
    <property type="entry name" value="Resolvase-like_N_sf"/>
</dbReference>
<feature type="domain" description="Resolvase/invertase-type recombinase catalytic" evidence="1">
    <location>
        <begin position="2"/>
        <end position="73"/>
    </location>
</feature>